<dbReference type="PANTHER" id="PTHR43774">
    <property type="entry name" value="PEPTIDE METHIONINE SULFOXIDE REDUCTASE"/>
    <property type="match status" value="1"/>
</dbReference>
<evidence type="ECO:0000256" key="1">
    <source>
        <dbReference type="ARBA" id="ARBA00005591"/>
    </source>
</evidence>
<evidence type="ECO:0000256" key="4">
    <source>
        <dbReference type="ARBA" id="ARBA00048782"/>
    </source>
</evidence>
<dbReference type="Pfam" id="PF01625">
    <property type="entry name" value="PMSR"/>
    <property type="match status" value="1"/>
</dbReference>
<name>A0A1F4U705_UNCSA</name>
<dbReference type="SUPFAM" id="SSF55068">
    <property type="entry name" value="Peptide methionine sulfoxide reductase"/>
    <property type="match status" value="1"/>
</dbReference>
<organism evidence="7 8">
    <name type="scientific">candidate division WOR-1 bacterium RIFOXYC2_FULL_46_14</name>
    <dbReference type="NCBI Taxonomy" id="1802587"/>
    <lineage>
        <taxon>Bacteria</taxon>
        <taxon>Bacillati</taxon>
        <taxon>Saganbacteria</taxon>
    </lineage>
</organism>
<dbReference type="Proteomes" id="UP000179242">
    <property type="component" value="Unassembled WGS sequence"/>
</dbReference>
<dbReference type="InterPro" id="IPR002569">
    <property type="entry name" value="Met_Sox_Rdtase_MsrA_dom"/>
</dbReference>
<dbReference type="EC" id="1.8.4.11" evidence="5"/>
<comment type="catalytic activity">
    <reaction evidence="4 5">
        <text>[thioredoxin]-disulfide + L-methionine + H2O = L-methionine (S)-S-oxide + [thioredoxin]-dithiol</text>
        <dbReference type="Rhea" id="RHEA:19993"/>
        <dbReference type="Rhea" id="RHEA-COMP:10698"/>
        <dbReference type="Rhea" id="RHEA-COMP:10700"/>
        <dbReference type="ChEBI" id="CHEBI:15377"/>
        <dbReference type="ChEBI" id="CHEBI:29950"/>
        <dbReference type="ChEBI" id="CHEBI:50058"/>
        <dbReference type="ChEBI" id="CHEBI:57844"/>
        <dbReference type="ChEBI" id="CHEBI:58772"/>
        <dbReference type="EC" id="1.8.4.11"/>
    </reaction>
</comment>
<dbReference type="HAMAP" id="MF_01401">
    <property type="entry name" value="MsrA"/>
    <property type="match status" value="1"/>
</dbReference>
<dbReference type="NCBIfam" id="TIGR00401">
    <property type="entry name" value="msrA"/>
    <property type="match status" value="1"/>
</dbReference>
<reference evidence="7 8" key="1">
    <citation type="journal article" date="2016" name="Nat. Commun.">
        <title>Thousands of microbial genomes shed light on interconnected biogeochemical processes in an aquifer system.</title>
        <authorList>
            <person name="Anantharaman K."/>
            <person name="Brown C.T."/>
            <person name="Hug L.A."/>
            <person name="Sharon I."/>
            <person name="Castelle C.J."/>
            <person name="Probst A.J."/>
            <person name="Thomas B.C."/>
            <person name="Singh A."/>
            <person name="Wilkins M.J."/>
            <person name="Karaoz U."/>
            <person name="Brodie E.L."/>
            <person name="Williams K.H."/>
            <person name="Hubbard S.S."/>
            <person name="Banfield J.F."/>
        </authorList>
    </citation>
    <scope>NUCLEOTIDE SEQUENCE [LARGE SCALE GENOMIC DNA]</scope>
</reference>
<evidence type="ECO:0000313" key="8">
    <source>
        <dbReference type="Proteomes" id="UP000179242"/>
    </source>
</evidence>
<sequence length="185" mass="20944">MISQPASAGDNTKTAIFAGGCFWCMEPPFEVLDGVLEVNSGYTGGEKSLPSYEEVSSGKTGHFEAVEIVYDPSKISYWKLLEVFWGQIDPTDSEGQFADKGSQYKTAIFYLDEKQKELAEKSKEELSKSGRFDKPIATKILPFKSFFPAEQYHQDYYKKNPEAYNTYKILSGRAKLIKENKKKVK</sequence>
<protein>
    <recommendedName>
        <fullName evidence="5">Peptide methionine sulfoxide reductase MsrA</fullName>
        <shortName evidence="5">Protein-methionine-S-oxide reductase</shortName>
        <ecNumber evidence="5">1.8.4.11</ecNumber>
    </recommendedName>
    <alternativeName>
        <fullName evidence="5">Peptide-methionine (S)-S-oxide reductase</fullName>
        <shortName evidence="5">Peptide Met(O) reductase</shortName>
    </alternativeName>
</protein>
<comment type="caution">
    <text evidence="7">The sequence shown here is derived from an EMBL/GenBank/DDBJ whole genome shotgun (WGS) entry which is preliminary data.</text>
</comment>
<evidence type="ECO:0000313" key="7">
    <source>
        <dbReference type="EMBL" id="OGC40657.1"/>
    </source>
</evidence>
<dbReference type="GO" id="GO:0008113">
    <property type="term" value="F:peptide-methionine (S)-S-oxide reductase activity"/>
    <property type="evidence" value="ECO:0007669"/>
    <property type="project" value="UniProtKB-UniRule"/>
</dbReference>
<evidence type="ECO:0000259" key="6">
    <source>
        <dbReference type="Pfam" id="PF01625"/>
    </source>
</evidence>
<dbReference type="PANTHER" id="PTHR43774:SF1">
    <property type="entry name" value="PEPTIDE METHIONINE SULFOXIDE REDUCTASE MSRA 2"/>
    <property type="match status" value="1"/>
</dbReference>
<gene>
    <name evidence="5" type="primary">msrA</name>
    <name evidence="7" type="ORF">A2438_05985</name>
</gene>
<comment type="similarity">
    <text evidence="1 5">Belongs to the MsrA Met sulfoxide reductase family.</text>
</comment>
<evidence type="ECO:0000256" key="5">
    <source>
        <dbReference type="HAMAP-Rule" id="MF_01401"/>
    </source>
</evidence>
<dbReference type="Gene3D" id="3.30.1060.10">
    <property type="entry name" value="Peptide methionine sulphoxide reductase MsrA"/>
    <property type="match status" value="1"/>
</dbReference>
<dbReference type="GO" id="GO:0033744">
    <property type="term" value="F:L-methionine:thioredoxin-disulfide S-oxidoreductase activity"/>
    <property type="evidence" value="ECO:0007669"/>
    <property type="project" value="RHEA"/>
</dbReference>
<dbReference type="EMBL" id="MEUJ01000003">
    <property type="protein sequence ID" value="OGC40657.1"/>
    <property type="molecule type" value="Genomic_DNA"/>
</dbReference>
<proteinExistence type="inferred from homology"/>
<dbReference type="AlphaFoldDB" id="A0A1F4U705"/>
<evidence type="ECO:0000256" key="2">
    <source>
        <dbReference type="ARBA" id="ARBA00023002"/>
    </source>
</evidence>
<comment type="catalytic activity">
    <reaction evidence="3 5">
        <text>L-methionyl-[protein] + [thioredoxin]-disulfide + H2O = L-methionyl-(S)-S-oxide-[protein] + [thioredoxin]-dithiol</text>
        <dbReference type="Rhea" id="RHEA:14217"/>
        <dbReference type="Rhea" id="RHEA-COMP:10698"/>
        <dbReference type="Rhea" id="RHEA-COMP:10700"/>
        <dbReference type="Rhea" id="RHEA-COMP:12313"/>
        <dbReference type="Rhea" id="RHEA-COMP:12315"/>
        <dbReference type="ChEBI" id="CHEBI:15377"/>
        <dbReference type="ChEBI" id="CHEBI:16044"/>
        <dbReference type="ChEBI" id="CHEBI:29950"/>
        <dbReference type="ChEBI" id="CHEBI:44120"/>
        <dbReference type="ChEBI" id="CHEBI:50058"/>
        <dbReference type="EC" id="1.8.4.11"/>
    </reaction>
</comment>
<feature type="domain" description="Peptide methionine sulphoxide reductase MsrA" evidence="6">
    <location>
        <begin position="14"/>
        <end position="165"/>
    </location>
</feature>
<comment type="function">
    <text evidence="5">Has an important function as a repair enzyme for proteins that have been inactivated by oxidation. Catalyzes the reversible oxidation-reduction of methionine sulfoxide in proteins to methionine.</text>
</comment>
<dbReference type="InterPro" id="IPR036509">
    <property type="entry name" value="Met_Sox_Rdtase_MsrA_sf"/>
</dbReference>
<evidence type="ECO:0000256" key="3">
    <source>
        <dbReference type="ARBA" id="ARBA00047806"/>
    </source>
</evidence>
<keyword evidence="2 5" id="KW-0560">Oxidoreductase</keyword>
<feature type="active site" evidence="5">
    <location>
        <position position="21"/>
    </location>
</feature>
<accession>A0A1F4U705</accession>